<dbReference type="Proteomes" id="UP000447434">
    <property type="component" value="Chromosome 18"/>
</dbReference>
<organism evidence="2 3">
    <name type="scientific">Lupinus albus</name>
    <name type="common">White lupine</name>
    <name type="synonym">Lupinus termis</name>
    <dbReference type="NCBI Taxonomy" id="3870"/>
    <lineage>
        <taxon>Eukaryota</taxon>
        <taxon>Viridiplantae</taxon>
        <taxon>Streptophyta</taxon>
        <taxon>Embryophyta</taxon>
        <taxon>Tracheophyta</taxon>
        <taxon>Spermatophyta</taxon>
        <taxon>Magnoliopsida</taxon>
        <taxon>eudicotyledons</taxon>
        <taxon>Gunneridae</taxon>
        <taxon>Pentapetalae</taxon>
        <taxon>rosids</taxon>
        <taxon>fabids</taxon>
        <taxon>Fabales</taxon>
        <taxon>Fabaceae</taxon>
        <taxon>Papilionoideae</taxon>
        <taxon>50 kb inversion clade</taxon>
        <taxon>genistoids sensu lato</taxon>
        <taxon>core genistoids</taxon>
        <taxon>Genisteae</taxon>
        <taxon>Lupinus</taxon>
    </lineage>
</organism>
<evidence type="ECO:0000256" key="1">
    <source>
        <dbReference type="SAM" id="Phobius"/>
    </source>
</evidence>
<name>A0A6A4P5N6_LUPAL</name>
<accession>A0A6A4P5N6</accession>
<protein>
    <submittedName>
        <fullName evidence="2">Uncharacterized protein</fullName>
    </submittedName>
</protein>
<sequence length="61" mass="7362">MAIQAITVFSFWNEHWLFLWLVFWFFFFGKFCLFDIVVGMRDFAEEVTLSGNNLKREQKGC</sequence>
<keyword evidence="1" id="KW-0812">Transmembrane</keyword>
<proteinExistence type="predicted"/>
<gene>
    <name evidence="2" type="ORF">Lalb_Chr18g0059411</name>
</gene>
<reference evidence="3" key="1">
    <citation type="journal article" date="2020" name="Nat. Commun.">
        <title>Genome sequence of the cluster root forming white lupin.</title>
        <authorList>
            <person name="Hufnagel B."/>
            <person name="Marques A."/>
            <person name="Soriano A."/>
            <person name="Marques L."/>
            <person name="Divol F."/>
            <person name="Doumas P."/>
            <person name="Sallet E."/>
            <person name="Mancinotti D."/>
            <person name="Carrere S."/>
            <person name="Marande W."/>
            <person name="Arribat S."/>
            <person name="Keller J."/>
            <person name="Huneau C."/>
            <person name="Blein T."/>
            <person name="Aime D."/>
            <person name="Laguerre M."/>
            <person name="Taylor J."/>
            <person name="Schubert V."/>
            <person name="Nelson M."/>
            <person name="Geu-Flores F."/>
            <person name="Crespi M."/>
            <person name="Gallardo-Guerrero K."/>
            <person name="Delaux P.-M."/>
            <person name="Salse J."/>
            <person name="Berges H."/>
            <person name="Guyot R."/>
            <person name="Gouzy J."/>
            <person name="Peret B."/>
        </authorList>
    </citation>
    <scope>NUCLEOTIDE SEQUENCE [LARGE SCALE GENOMIC DNA]</scope>
    <source>
        <strain evidence="3">cv. Amiga</strain>
    </source>
</reference>
<keyword evidence="1" id="KW-1133">Transmembrane helix</keyword>
<keyword evidence="3" id="KW-1185">Reference proteome</keyword>
<dbReference type="EMBL" id="WOCE01000018">
    <property type="protein sequence ID" value="KAE9594969.1"/>
    <property type="molecule type" value="Genomic_DNA"/>
</dbReference>
<dbReference type="AlphaFoldDB" id="A0A6A4P5N6"/>
<evidence type="ECO:0000313" key="3">
    <source>
        <dbReference type="Proteomes" id="UP000447434"/>
    </source>
</evidence>
<feature type="transmembrane region" description="Helical" evidence="1">
    <location>
        <begin position="17"/>
        <end position="38"/>
    </location>
</feature>
<keyword evidence="1" id="KW-0472">Membrane</keyword>
<evidence type="ECO:0000313" key="2">
    <source>
        <dbReference type="EMBL" id="KAE9594969.1"/>
    </source>
</evidence>
<comment type="caution">
    <text evidence="2">The sequence shown here is derived from an EMBL/GenBank/DDBJ whole genome shotgun (WGS) entry which is preliminary data.</text>
</comment>